<protein>
    <submittedName>
        <fullName evidence="2">Uncharacterized protein</fullName>
    </submittedName>
</protein>
<proteinExistence type="predicted"/>
<dbReference type="EMBL" id="DWVS01000110">
    <property type="protein sequence ID" value="HJC87261.1"/>
    <property type="molecule type" value="Genomic_DNA"/>
</dbReference>
<evidence type="ECO:0000313" key="3">
    <source>
        <dbReference type="Proteomes" id="UP000823922"/>
    </source>
</evidence>
<keyword evidence="1" id="KW-0812">Transmembrane</keyword>
<keyword evidence="1" id="KW-1133">Transmembrane helix</keyword>
<evidence type="ECO:0000313" key="2">
    <source>
        <dbReference type="EMBL" id="HJC87261.1"/>
    </source>
</evidence>
<evidence type="ECO:0000256" key="1">
    <source>
        <dbReference type="SAM" id="Phobius"/>
    </source>
</evidence>
<name>A0A9D2QIV3_9FIRM</name>
<comment type="caution">
    <text evidence="2">The sequence shown here is derived from an EMBL/GenBank/DDBJ whole genome shotgun (WGS) entry which is preliminary data.</text>
</comment>
<dbReference type="AlphaFoldDB" id="A0A9D2QIV3"/>
<gene>
    <name evidence="2" type="ORF">H9926_04510</name>
</gene>
<keyword evidence="1" id="KW-0472">Membrane</keyword>
<organism evidence="2 3">
    <name type="scientific">Candidatus Eisenbergiella intestinigallinarum</name>
    <dbReference type="NCBI Taxonomy" id="2838549"/>
    <lineage>
        <taxon>Bacteria</taxon>
        <taxon>Bacillati</taxon>
        <taxon>Bacillota</taxon>
        <taxon>Clostridia</taxon>
        <taxon>Lachnospirales</taxon>
        <taxon>Lachnospiraceae</taxon>
        <taxon>Eisenbergiella</taxon>
    </lineage>
</organism>
<accession>A0A9D2QIV3</accession>
<sequence>PDRIFLLYCYQLTRACRVSSARQGKSAMLISQLALAYLLYRFFLLLRHLQYAKSADFFQKSVRPDAVRIMRVSAHQRLFLINRK</sequence>
<reference evidence="2" key="1">
    <citation type="journal article" date="2021" name="PeerJ">
        <title>Extensive microbial diversity within the chicken gut microbiome revealed by metagenomics and culture.</title>
        <authorList>
            <person name="Gilroy R."/>
            <person name="Ravi A."/>
            <person name="Getino M."/>
            <person name="Pursley I."/>
            <person name="Horton D.L."/>
            <person name="Alikhan N.F."/>
            <person name="Baker D."/>
            <person name="Gharbi K."/>
            <person name="Hall N."/>
            <person name="Watson M."/>
            <person name="Adriaenssens E.M."/>
            <person name="Foster-Nyarko E."/>
            <person name="Jarju S."/>
            <person name="Secka A."/>
            <person name="Antonio M."/>
            <person name="Oren A."/>
            <person name="Chaudhuri R.R."/>
            <person name="La Ragione R."/>
            <person name="Hildebrand F."/>
            <person name="Pallen M.J."/>
        </authorList>
    </citation>
    <scope>NUCLEOTIDE SEQUENCE</scope>
    <source>
        <strain evidence="2">ChiBcec1-1630</strain>
    </source>
</reference>
<reference evidence="2" key="2">
    <citation type="submission" date="2021-04" db="EMBL/GenBank/DDBJ databases">
        <authorList>
            <person name="Gilroy R."/>
        </authorList>
    </citation>
    <scope>NUCLEOTIDE SEQUENCE</scope>
    <source>
        <strain evidence="2">ChiBcec1-1630</strain>
    </source>
</reference>
<dbReference type="Proteomes" id="UP000823922">
    <property type="component" value="Unassembled WGS sequence"/>
</dbReference>
<feature type="non-terminal residue" evidence="2">
    <location>
        <position position="1"/>
    </location>
</feature>
<feature type="transmembrane region" description="Helical" evidence="1">
    <location>
        <begin position="27"/>
        <end position="46"/>
    </location>
</feature>